<sequence>MENFISFQKEKCQFFFCFDQKGIVFKMLFNLFAVLAFFTADAQSIKWTFDGPGGTDLPYQSIANVTVSPVSQKNNWGITTMLSSSSASSGYTGASGNFNACAATISAGFNATTSTYFEFTLSPSQGYTIAISKISFGSRSTGTGPQAYSIRTSIDSYNSDVAAGTFPVNSTWYYYQHPSLSLATGSSITIRIYGFNGTGSSQNTAVWRIDDLSLDVAISAVQTSYRSKKSGLWASSSTWEYSTDNLNWSPSAYTPSKDVEKILIANGHTITIDCPLSIDQVTIAGTLELQTDGSLNINDGEGDDIIIPAGGILKVTCSQDYSTTINQSGAASINISPNGKIQIGDGSAFTGNGYENFATSLSNVWNDGAVYEFNCNKKFEAPGLTYFPNASSNVIPVFRVSAVSGTPGSGSSSPFYVNGILEVNCDFTFSGTGDKYLRNGIRGNYTLTKTGTGQLILNGVNPVLGGNSLKLFLNNNLSLLSSANIPVGAQVTISGSSINNNTVGNIFTINGTLDVTDQGIGNKNGQIILNGLFKTKNPGGFSGSGSSIVSGSVLVNRGSTIELYSDNTQYLNARTDFSNLIFSGNGTKIPKGPFSPNGTLTIKDNAIFDCTGNTNGINIGDVNTNLTMTGNSRLIVSTYGPNPPIDGLYNLSGGVIEFKCSGSTSQTIRSKNYQNIEVTGTNVGMSDGKIFLNSNGTFTVKNGGVFWINDNTITGSGDHSEIVKVEGGATFRCGTNLGFNGAAITSAPIKSSAINVDIEKIILEPNSIVDYSRNGDQPITNANGLAYQNLQISGTGNKVAPSNDLIIKGNFSKISAATFVHNNGTVIFDNTISQTYSCASPQVIFHNLINKNIAGLIINDSLSVYRRLAFNNSSVTHLNADISLLSNKIQTASIGQLGTNVKINYGEGRFIIERYINTNTINGGHLKSWQMLSISAFSETIFNTWQEKGSKTISGYGTWITDKTGTVNGFDDISAAPSMKYFDEISNSFSGIPGTNINLETKNAYMIFVRGDRKATSINSPATPTVLRTRGKIYTHDFLPPESIVSPGKFQLVGNPYASVINFSKINATNIGSYYITWDPTLGGDYGVGGYQTISEATGFKPVPGNTATYNSASDYRNIQSGQGILVYNSTASNGSVNFTEECKMDDNHHLVTRKTEQEYVTLYANLFAQNGILIDGNAVSFSSKFSNAIDGYDAPKFTTGVPVFCLKRTNKFLSIEARKEITSADTIFYSLENLPKQQYKFNFIPENMVPGLTAILVDNYLKTETPINLSQNTDANFSVTDDKNSTGANRFYIVFRTSSPLDISFLSMNVIQKGKSVLVTWKTNTDADVKNYKLEHSTDGIHFAEIGCINAGAEKANNYEFLHLNPAAGNNFYRLSAIKINGEIRYNDIKRIVIAGIESSIKVYPNPIQQGIIQLQFYNQSSGIYLLNLFDLVGHKKFSKKVLVERGNSSQIITLKKEIANGVYNLEVIKPDGSKSVLKIEK</sequence>
<gene>
    <name evidence="1" type="ORF">EFY79_07890</name>
</gene>
<dbReference type="OrthoDB" id="1652165at2"/>
<evidence type="ECO:0000313" key="2">
    <source>
        <dbReference type="Proteomes" id="UP000267223"/>
    </source>
</evidence>
<evidence type="ECO:0000313" key="1">
    <source>
        <dbReference type="EMBL" id="RNI37312.1"/>
    </source>
</evidence>
<dbReference type="EMBL" id="RJJR01000005">
    <property type="protein sequence ID" value="RNI37312.1"/>
    <property type="molecule type" value="Genomic_DNA"/>
</dbReference>
<protein>
    <recommendedName>
        <fullName evidence="3">Secretion system C-terminal sorting domain-containing protein</fullName>
    </recommendedName>
</protein>
<dbReference type="Proteomes" id="UP000267223">
    <property type="component" value="Unassembled WGS sequence"/>
</dbReference>
<proteinExistence type="predicted"/>
<evidence type="ECO:0008006" key="3">
    <source>
        <dbReference type="Google" id="ProtNLM"/>
    </source>
</evidence>
<reference evidence="1 2" key="1">
    <citation type="submission" date="2018-11" db="EMBL/GenBank/DDBJ databases">
        <title>Draft genome sequence of Ferruginibacter sp. BO-59.</title>
        <authorList>
            <person name="Im W.T."/>
        </authorList>
    </citation>
    <scope>NUCLEOTIDE SEQUENCE [LARGE SCALE GENOMIC DNA]</scope>
    <source>
        <strain evidence="1 2">BO-59</strain>
    </source>
</reference>
<name>A0A3M9NHP0_9BACT</name>
<accession>A0A3M9NHP0</accession>
<keyword evidence="2" id="KW-1185">Reference proteome</keyword>
<dbReference type="RefSeq" id="WP_123120153.1">
    <property type="nucleotide sequence ID" value="NZ_RJJR01000005.1"/>
</dbReference>
<organism evidence="1 2">
    <name type="scientific">Hanamia caeni</name>
    <dbReference type="NCBI Taxonomy" id="2294116"/>
    <lineage>
        <taxon>Bacteria</taxon>
        <taxon>Pseudomonadati</taxon>
        <taxon>Bacteroidota</taxon>
        <taxon>Chitinophagia</taxon>
        <taxon>Chitinophagales</taxon>
        <taxon>Chitinophagaceae</taxon>
        <taxon>Hanamia</taxon>
    </lineage>
</organism>
<comment type="caution">
    <text evidence="1">The sequence shown here is derived from an EMBL/GenBank/DDBJ whole genome shotgun (WGS) entry which is preliminary data.</text>
</comment>